<feature type="region of interest" description="Disordered" evidence="8">
    <location>
        <begin position="1048"/>
        <end position="1069"/>
    </location>
</feature>
<dbReference type="GO" id="GO:0000977">
    <property type="term" value="F:RNA polymerase II transcription regulatory region sequence-specific DNA binding"/>
    <property type="evidence" value="ECO:0007669"/>
    <property type="project" value="TreeGrafter"/>
</dbReference>
<feature type="compositionally biased region" description="Low complexity" evidence="8">
    <location>
        <begin position="1048"/>
        <end position="1061"/>
    </location>
</feature>
<protein>
    <submittedName>
        <fullName evidence="12">Retinoblastoma-like protein 2</fullName>
    </submittedName>
</protein>
<dbReference type="PANTHER" id="PTHR13742:SF17">
    <property type="entry name" value="RE32990P-RELATED"/>
    <property type="match status" value="1"/>
</dbReference>
<dbReference type="InterPro" id="IPR002720">
    <property type="entry name" value="RB_A"/>
</dbReference>
<dbReference type="Pfam" id="PF01858">
    <property type="entry name" value="RB_A"/>
    <property type="match status" value="1"/>
</dbReference>
<accession>A0A6P6Y1P2</accession>
<dbReference type="GO" id="GO:0005634">
    <property type="term" value="C:nucleus"/>
    <property type="evidence" value="ECO:0007669"/>
    <property type="project" value="UniProtKB-SubCell"/>
</dbReference>
<evidence type="ECO:0000256" key="2">
    <source>
        <dbReference type="ARBA" id="ARBA00009475"/>
    </source>
</evidence>
<keyword evidence="7" id="KW-0131">Cell cycle</keyword>
<gene>
    <name evidence="12" type="primary">LOC113793568</name>
</gene>
<dbReference type="RefSeq" id="XP_027199418.1">
    <property type="nucleotide sequence ID" value="XM_027343617.1"/>
</dbReference>
<dbReference type="Proteomes" id="UP000515146">
    <property type="component" value="Unplaced"/>
</dbReference>
<dbReference type="GO" id="GO:0000785">
    <property type="term" value="C:chromatin"/>
    <property type="evidence" value="ECO:0007669"/>
    <property type="project" value="TreeGrafter"/>
</dbReference>
<dbReference type="FunCoup" id="A0A6P6Y1P2">
    <property type="interactions" value="1423"/>
</dbReference>
<evidence type="ECO:0000313" key="11">
    <source>
        <dbReference type="Proteomes" id="UP000515146"/>
    </source>
</evidence>
<evidence type="ECO:0000256" key="3">
    <source>
        <dbReference type="ARBA" id="ARBA00022491"/>
    </source>
</evidence>
<evidence type="ECO:0000256" key="8">
    <source>
        <dbReference type="SAM" id="MobiDB-lite"/>
    </source>
</evidence>
<dbReference type="Pfam" id="PF11934">
    <property type="entry name" value="DUF3452"/>
    <property type="match status" value="1"/>
</dbReference>
<dbReference type="AlphaFoldDB" id="A0A6P6Y1P2"/>
<dbReference type="GO" id="GO:0030154">
    <property type="term" value="P:cell differentiation"/>
    <property type="evidence" value="ECO:0007669"/>
    <property type="project" value="TreeGrafter"/>
</dbReference>
<keyword evidence="5" id="KW-0804">Transcription</keyword>
<sequence>MDSDDQYDEEELHSFLLTEIRSNLNLDSETLEESWKSFRSISVKYILEGDKMDWLACALYISCRKCTTQMGRGQARIEGNMVSLTRILRSCNISLVRFFNKIKNWIDMAGSSVDLRKKIEQIEKNFNVTSVIFKKYKPIFEEVFKCPIPPCRFSPKIRKIRKQPLNSMDIFTFCWTLFVFVKSRFSKIGDHLVNSYHLLLVCIDYCFSSVLSFDNYRDIVNTNFYDKLTKEFKNDLRSLNNNERISIIDTLCEKFNGIPVEVKHIRQHWFKSLLNKLIDNNNLRKRTNGIIDNDAIDFNYKYIKKEYEDFVLSVGDFDECIFLNEAASKELGTAELQSQFEIDEKLFQQQQQVSYDNNSNGTLGLATPLSSKQYLDSRTPVKQVLTPISAATTSISRLHSILKNHTNEPSKDLVRIFEKCDKDPQTKIKDIIKRMGDIFSEAYAKSNQDQSIIRSNEEFQCIMTSGHEFANKRRVFAETFFYYIFEKILKGELSKRIPQSNLSQSLSKIVSSDILIRSLYACSLEIILFSYNICNRVFPWILQIYDDHPQLKIPPFFFYKVIEPIIREELGLSRDIVKHLNTIEEQILDCLAWTKDSPLWVLLSKTSSPTSAEVSLDFFNSNQDGRENSAPFMKSPVIRSDTNNLTNVIYSGFPGGNVKRKLFTNNNADASKNITPQTPVCQDVSVIRSTKSIIQTSTPVKQESDECLVPSPKSTILSTPVSKNQRNSQIALFFRKVYSLASHRLQDLFKRLQITSDEVKRKIWTCFENAIQAHTYLMCDHHLDQIIMCCIYAVARININSECTITFANIIDKYRLQPQGSSIVYRNVLLTVAKKLDSIVEHQQSETTASSSPETNEKFGSVIDFYNKIFVPNLTSSYILQFSSEEKNPNVKLSPMPRNKFASSNIQSPLRCVPNYPVFVSPLRQSTYVSPSKNITYRFQNNLTTSKDLEQINNMMKLSTAAHNNPHMLTMPSSSLGNHNSHHRDMKASIATAMISMSSLGGAKRSVSKRILQDDNENGGNVSASPKKIPRRINLKIHEIFSERQIISGSSSANASTSVSGDESNDSIQFNNPSANGNMNILAPKLEISNKADGHHHQKSSRPIFGNEDHTSISQIESPIVQSFPKHQPISQPVVAQIIQQQSNGDMESTAATAAIVHHQNVIVPVTTITSNLIRADHDIIC</sequence>
<dbReference type="InterPro" id="IPR036915">
    <property type="entry name" value="Cyclin-like_sf"/>
</dbReference>
<evidence type="ECO:0000256" key="5">
    <source>
        <dbReference type="ARBA" id="ARBA00023163"/>
    </source>
</evidence>
<evidence type="ECO:0000259" key="9">
    <source>
        <dbReference type="SMART" id="SM01367"/>
    </source>
</evidence>
<comment type="subcellular location">
    <subcellularLocation>
        <location evidence="1">Nucleus</location>
    </subcellularLocation>
</comment>
<evidence type="ECO:0000259" key="10">
    <source>
        <dbReference type="SMART" id="SM01368"/>
    </source>
</evidence>
<keyword evidence="4" id="KW-0805">Transcription regulation</keyword>
<keyword evidence="3" id="KW-0678">Repressor</keyword>
<dbReference type="Gene3D" id="1.10.472.140">
    <property type="match status" value="1"/>
</dbReference>
<dbReference type="GO" id="GO:0006357">
    <property type="term" value="P:regulation of transcription by RNA polymerase II"/>
    <property type="evidence" value="ECO:0007669"/>
    <property type="project" value="InterPro"/>
</dbReference>
<dbReference type="SUPFAM" id="SSF47954">
    <property type="entry name" value="Cyclin-like"/>
    <property type="match status" value="2"/>
</dbReference>
<feature type="domain" description="Retinoblastoma-associated protein N-terminal" evidence="9">
    <location>
        <begin position="65"/>
        <end position="209"/>
    </location>
</feature>
<comment type="similarity">
    <text evidence="2">Belongs to the retinoblastoma protein (RB) family.</text>
</comment>
<evidence type="ECO:0000256" key="6">
    <source>
        <dbReference type="ARBA" id="ARBA00023242"/>
    </source>
</evidence>
<dbReference type="PANTHER" id="PTHR13742">
    <property type="entry name" value="RETINOBLASTOMA-ASSOCIATED PROTEIN RB -RELATED"/>
    <property type="match status" value="1"/>
</dbReference>
<evidence type="ECO:0000256" key="1">
    <source>
        <dbReference type="ARBA" id="ARBA00004123"/>
    </source>
</evidence>
<keyword evidence="11" id="KW-1185">Reference proteome</keyword>
<dbReference type="KEGG" id="dpte:113793568"/>
<dbReference type="SMART" id="SM01368">
    <property type="entry name" value="RB_A"/>
    <property type="match status" value="1"/>
</dbReference>
<proteinExistence type="inferred from homology"/>
<name>A0A6P6Y1P2_DERPT</name>
<evidence type="ECO:0000256" key="7">
    <source>
        <dbReference type="ARBA" id="ARBA00023306"/>
    </source>
</evidence>
<dbReference type="OMA" id="VYCQSTQ"/>
<dbReference type="SMART" id="SM01367">
    <property type="entry name" value="DUF3452"/>
    <property type="match status" value="1"/>
</dbReference>
<feature type="domain" description="Retinoblastoma-associated protein A-box" evidence="10">
    <location>
        <begin position="386"/>
        <end position="603"/>
    </location>
</feature>
<dbReference type="GO" id="GO:0005667">
    <property type="term" value="C:transcription regulator complex"/>
    <property type="evidence" value="ECO:0007669"/>
    <property type="project" value="TreeGrafter"/>
</dbReference>
<dbReference type="Gene3D" id="1.10.472.10">
    <property type="entry name" value="Cyclin-like"/>
    <property type="match status" value="2"/>
</dbReference>
<dbReference type="Pfam" id="PF01857">
    <property type="entry name" value="RB_B"/>
    <property type="match status" value="1"/>
</dbReference>
<dbReference type="InterPro" id="IPR024599">
    <property type="entry name" value="RB_N"/>
</dbReference>
<reference evidence="12" key="1">
    <citation type="submission" date="2025-08" db="UniProtKB">
        <authorList>
            <consortium name="RefSeq"/>
        </authorList>
    </citation>
    <scope>IDENTIFICATION</scope>
    <source>
        <strain evidence="12">Airmid</strain>
    </source>
</reference>
<dbReference type="GO" id="GO:2000134">
    <property type="term" value="P:negative regulation of G1/S transition of mitotic cell cycle"/>
    <property type="evidence" value="ECO:0007669"/>
    <property type="project" value="TreeGrafter"/>
</dbReference>
<evidence type="ECO:0000313" key="12">
    <source>
        <dbReference type="RefSeq" id="XP_027199418.1"/>
    </source>
</evidence>
<keyword evidence="6" id="KW-0539">Nucleus</keyword>
<organism evidence="11 12">
    <name type="scientific">Dermatophagoides pteronyssinus</name>
    <name type="common">European house dust mite</name>
    <dbReference type="NCBI Taxonomy" id="6956"/>
    <lineage>
        <taxon>Eukaryota</taxon>
        <taxon>Metazoa</taxon>
        <taxon>Ecdysozoa</taxon>
        <taxon>Arthropoda</taxon>
        <taxon>Chelicerata</taxon>
        <taxon>Arachnida</taxon>
        <taxon>Acari</taxon>
        <taxon>Acariformes</taxon>
        <taxon>Sarcoptiformes</taxon>
        <taxon>Astigmata</taxon>
        <taxon>Psoroptidia</taxon>
        <taxon>Analgoidea</taxon>
        <taxon>Pyroglyphidae</taxon>
        <taxon>Dermatophagoidinae</taxon>
        <taxon>Dermatophagoides</taxon>
    </lineage>
</organism>
<dbReference type="InterPro" id="IPR028309">
    <property type="entry name" value="RB_fam"/>
</dbReference>
<dbReference type="OrthoDB" id="844594at2759"/>
<dbReference type="InParanoid" id="A0A6P6Y1P2"/>
<evidence type="ECO:0000256" key="4">
    <source>
        <dbReference type="ARBA" id="ARBA00023015"/>
    </source>
</evidence>
<dbReference type="InterPro" id="IPR002719">
    <property type="entry name" value="RB_B"/>
</dbReference>